<dbReference type="CDD" id="cd01189">
    <property type="entry name" value="INT_ICEBs1_C_like"/>
    <property type="match status" value="1"/>
</dbReference>
<feature type="domain" description="Tyr recombinase" evidence="6">
    <location>
        <begin position="169"/>
        <end position="369"/>
    </location>
</feature>
<name>A0A7X6L4P3_9NOCA</name>
<dbReference type="AlphaFoldDB" id="A0A7X6L4P3"/>
<gene>
    <name evidence="8" type="ORF">HGB38_15995</name>
</gene>
<dbReference type="Gene3D" id="1.10.150.130">
    <property type="match status" value="1"/>
</dbReference>
<dbReference type="Pfam" id="PF00589">
    <property type="entry name" value="Phage_integrase"/>
    <property type="match status" value="1"/>
</dbReference>
<evidence type="ECO:0000256" key="1">
    <source>
        <dbReference type="ARBA" id="ARBA00022908"/>
    </source>
</evidence>
<comment type="caution">
    <text evidence="8">The sequence shown here is derived from an EMBL/GenBank/DDBJ whole genome shotgun (WGS) entry which is preliminary data.</text>
</comment>
<feature type="region of interest" description="Disordered" evidence="5">
    <location>
        <begin position="494"/>
        <end position="521"/>
    </location>
</feature>
<evidence type="ECO:0000256" key="2">
    <source>
        <dbReference type="ARBA" id="ARBA00023125"/>
    </source>
</evidence>
<protein>
    <submittedName>
        <fullName evidence="8">Site-specific integrase</fullName>
    </submittedName>
</protein>
<dbReference type="PROSITE" id="PS51898">
    <property type="entry name" value="TYR_RECOMBINASE"/>
    <property type="match status" value="1"/>
</dbReference>
<keyword evidence="9" id="KW-1185">Reference proteome</keyword>
<evidence type="ECO:0000256" key="5">
    <source>
        <dbReference type="SAM" id="MobiDB-lite"/>
    </source>
</evidence>
<reference evidence="8 9" key="1">
    <citation type="submission" date="2020-04" db="EMBL/GenBank/DDBJ databases">
        <title>MicrobeNet Type strains.</title>
        <authorList>
            <person name="Nicholson A.C."/>
        </authorList>
    </citation>
    <scope>NUCLEOTIDE SEQUENCE [LARGE SCALE GENOMIC DNA]</scope>
    <source>
        <strain evidence="8 9">DSM 44956</strain>
    </source>
</reference>
<dbReference type="InterPro" id="IPR013762">
    <property type="entry name" value="Integrase-like_cat_sf"/>
</dbReference>
<dbReference type="SUPFAM" id="SSF56349">
    <property type="entry name" value="DNA breaking-rejoining enzymes"/>
    <property type="match status" value="1"/>
</dbReference>
<organism evidence="8 9">
    <name type="scientific">Nocardia gamkensis</name>
    <dbReference type="NCBI Taxonomy" id="352869"/>
    <lineage>
        <taxon>Bacteria</taxon>
        <taxon>Bacillati</taxon>
        <taxon>Actinomycetota</taxon>
        <taxon>Actinomycetes</taxon>
        <taxon>Mycobacteriales</taxon>
        <taxon>Nocardiaceae</taxon>
        <taxon>Nocardia</taxon>
    </lineage>
</organism>
<dbReference type="InterPro" id="IPR010998">
    <property type="entry name" value="Integrase_recombinase_N"/>
</dbReference>
<dbReference type="InterPro" id="IPR050090">
    <property type="entry name" value="Tyrosine_recombinase_XerCD"/>
</dbReference>
<evidence type="ECO:0000256" key="3">
    <source>
        <dbReference type="ARBA" id="ARBA00023172"/>
    </source>
</evidence>
<accession>A0A7X6L4P3</accession>
<keyword evidence="3" id="KW-0233">DNA recombination</keyword>
<dbReference type="RefSeq" id="WP_084498767.1">
    <property type="nucleotide sequence ID" value="NZ_JAAXOS010000007.1"/>
</dbReference>
<dbReference type="Gene3D" id="1.10.443.10">
    <property type="entry name" value="Intergrase catalytic core"/>
    <property type="match status" value="1"/>
</dbReference>
<dbReference type="InterPro" id="IPR011010">
    <property type="entry name" value="DNA_brk_join_enz"/>
</dbReference>
<evidence type="ECO:0000256" key="4">
    <source>
        <dbReference type="PROSITE-ProRule" id="PRU01248"/>
    </source>
</evidence>
<dbReference type="InterPro" id="IPR002104">
    <property type="entry name" value="Integrase_catalytic"/>
</dbReference>
<dbReference type="InterPro" id="IPR004107">
    <property type="entry name" value="Integrase_SAM-like_N"/>
</dbReference>
<feature type="region of interest" description="Disordered" evidence="5">
    <location>
        <begin position="382"/>
        <end position="425"/>
    </location>
</feature>
<dbReference type="PANTHER" id="PTHR30349">
    <property type="entry name" value="PHAGE INTEGRASE-RELATED"/>
    <property type="match status" value="1"/>
</dbReference>
<evidence type="ECO:0000259" key="6">
    <source>
        <dbReference type="PROSITE" id="PS51898"/>
    </source>
</evidence>
<evidence type="ECO:0000313" key="8">
    <source>
        <dbReference type="EMBL" id="NKY27717.1"/>
    </source>
</evidence>
<dbReference type="GO" id="GO:0006310">
    <property type="term" value="P:DNA recombination"/>
    <property type="evidence" value="ECO:0007669"/>
    <property type="project" value="UniProtKB-KW"/>
</dbReference>
<dbReference type="GO" id="GO:0015074">
    <property type="term" value="P:DNA integration"/>
    <property type="evidence" value="ECO:0007669"/>
    <property type="project" value="UniProtKB-KW"/>
</dbReference>
<dbReference type="GO" id="GO:0003677">
    <property type="term" value="F:DNA binding"/>
    <property type="evidence" value="ECO:0007669"/>
    <property type="project" value="UniProtKB-UniRule"/>
</dbReference>
<keyword evidence="2 4" id="KW-0238">DNA-binding</keyword>
<proteinExistence type="predicted"/>
<dbReference type="EMBL" id="JAAXOS010000007">
    <property type="protein sequence ID" value="NKY27717.1"/>
    <property type="molecule type" value="Genomic_DNA"/>
</dbReference>
<dbReference type="Pfam" id="PF14659">
    <property type="entry name" value="Phage_int_SAM_3"/>
    <property type="match status" value="1"/>
</dbReference>
<sequence length="521" mass="58405">MSGRKTNGEGTLYQRKDGRWEGAVHLGTVNGKTRRLRVYGKTRTEAHTKLTRIIDEARQGILPPEKFWKVGEYLDFWLEREKRRPLTRKRHEAVVRLHIKPGLGHYRLDTLTVRTVQNFLDDLLANGRSVATIHQTRKVLSAALTYAMRQEMIPRNVARLVELPRHRAKEAAHWTPDETVQFLDAARDNPLYPAFVLLTLYGLRAGEVVGTRWCDVDFDHGVLRIRQQVQRINGELRQVELKTESSRRDEPLLATAHDALLQHRARQAVARDTAGAAWQGAGDENELVFTTSTGRPLESHNLARSFMRICKRLDLPRVTLHGLRHSNATTQKSLDVHSRDIQAILGHGDVRTTGIYEHVDLASKRNALTKVEDRLFTAAVNRGRSRQNCRQAADSSTSASTETAPTKTPTPDGVGGFVGGSSQTRTGDTRLFRAIEATLQDRLNSINKAVRARERTWKFGCVAVTFAVKSSEPQKANSPPNFWLWIPHHTVPAANTKSLSAEPNTEVSDGPTNPAEPSSRG</sequence>
<feature type="compositionally biased region" description="Polar residues" evidence="5">
    <location>
        <begin position="494"/>
        <end position="511"/>
    </location>
</feature>
<dbReference type="PANTHER" id="PTHR30349:SF91">
    <property type="entry name" value="INTA PROTEIN"/>
    <property type="match status" value="1"/>
</dbReference>
<dbReference type="PROSITE" id="PS51900">
    <property type="entry name" value="CB"/>
    <property type="match status" value="1"/>
</dbReference>
<dbReference type="InterPro" id="IPR044068">
    <property type="entry name" value="CB"/>
</dbReference>
<feature type="compositionally biased region" description="Low complexity" evidence="5">
    <location>
        <begin position="392"/>
        <end position="411"/>
    </location>
</feature>
<evidence type="ECO:0000259" key="7">
    <source>
        <dbReference type="PROSITE" id="PS51900"/>
    </source>
</evidence>
<feature type="domain" description="Core-binding (CB)" evidence="7">
    <location>
        <begin position="68"/>
        <end position="148"/>
    </location>
</feature>
<keyword evidence="1" id="KW-0229">DNA integration</keyword>
<dbReference type="Proteomes" id="UP000540698">
    <property type="component" value="Unassembled WGS sequence"/>
</dbReference>
<evidence type="ECO:0000313" key="9">
    <source>
        <dbReference type="Proteomes" id="UP000540698"/>
    </source>
</evidence>